<accession>A0AAU9L1I2</accession>
<feature type="compositionally biased region" description="Basic residues" evidence="1">
    <location>
        <begin position="478"/>
        <end position="488"/>
    </location>
</feature>
<dbReference type="PANTHER" id="PTHR16124">
    <property type="entry name" value="MIS18-BINDING PROTEIN 1"/>
    <property type="match status" value="1"/>
</dbReference>
<dbReference type="InterPro" id="IPR009057">
    <property type="entry name" value="Homeodomain-like_sf"/>
</dbReference>
<dbReference type="SUPFAM" id="SSF46689">
    <property type="entry name" value="Homeodomain-like"/>
    <property type="match status" value="1"/>
</dbReference>
<name>A0AAU9L1I2_9STRA</name>
<dbReference type="Proteomes" id="UP001158986">
    <property type="component" value="Unassembled WGS sequence"/>
</dbReference>
<evidence type="ECO:0000313" key="3">
    <source>
        <dbReference type="EMBL" id="CAH0480427.1"/>
    </source>
</evidence>
<dbReference type="InterPro" id="IPR001005">
    <property type="entry name" value="SANT/Myb"/>
</dbReference>
<dbReference type="Gene3D" id="1.10.10.60">
    <property type="entry name" value="Homeodomain-like"/>
    <property type="match status" value="1"/>
</dbReference>
<feature type="compositionally biased region" description="Acidic residues" evidence="1">
    <location>
        <begin position="78"/>
        <end position="89"/>
    </location>
</feature>
<feature type="domain" description="Myb-like" evidence="2">
    <location>
        <begin position="417"/>
        <end position="466"/>
    </location>
</feature>
<reference evidence="3 5" key="1">
    <citation type="submission" date="2021-11" db="EMBL/GenBank/DDBJ databases">
        <authorList>
            <person name="Islam A."/>
            <person name="Islam S."/>
            <person name="Flora M.S."/>
            <person name="Rahman M."/>
            <person name="Ziaur R.M."/>
            <person name="Epstein J.H."/>
            <person name="Hassan M."/>
            <person name="Klassen M."/>
            <person name="Woodard K."/>
            <person name="Webb A."/>
            <person name="Webby R.J."/>
            <person name="El Zowalaty M.E."/>
        </authorList>
    </citation>
    <scope>NUCLEOTIDE SEQUENCE</scope>
    <source>
        <strain evidence="4">Pbs1</strain>
        <strain evidence="3">Pbs3</strain>
    </source>
</reference>
<organism evidence="3 6">
    <name type="scientific">Peronospora belbahrii</name>
    <dbReference type="NCBI Taxonomy" id="622444"/>
    <lineage>
        <taxon>Eukaryota</taxon>
        <taxon>Sar</taxon>
        <taxon>Stramenopiles</taxon>
        <taxon>Oomycota</taxon>
        <taxon>Peronosporomycetes</taxon>
        <taxon>Peronosporales</taxon>
        <taxon>Peronosporaceae</taxon>
        <taxon>Peronospora</taxon>
    </lineage>
</organism>
<dbReference type="EMBL" id="CAKKTJ010000324">
    <property type="protein sequence ID" value="CAH0480427.1"/>
    <property type="molecule type" value="Genomic_DNA"/>
</dbReference>
<dbReference type="EMBL" id="CAKLCB010000051">
    <property type="protein sequence ID" value="CAH0514099.1"/>
    <property type="molecule type" value="Genomic_DNA"/>
</dbReference>
<dbReference type="GO" id="GO:0000775">
    <property type="term" value="C:chromosome, centromeric region"/>
    <property type="evidence" value="ECO:0007669"/>
    <property type="project" value="TreeGrafter"/>
</dbReference>
<evidence type="ECO:0000313" key="5">
    <source>
        <dbReference type="Proteomes" id="UP001158986"/>
    </source>
</evidence>
<evidence type="ECO:0000313" key="4">
    <source>
        <dbReference type="EMBL" id="CAH0514099.1"/>
    </source>
</evidence>
<dbReference type="Proteomes" id="UP001160483">
    <property type="component" value="Unassembled WGS sequence"/>
</dbReference>
<feature type="compositionally biased region" description="Acidic residues" evidence="1">
    <location>
        <begin position="559"/>
        <end position="568"/>
    </location>
</feature>
<feature type="region of interest" description="Disordered" evidence="1">
    <location>
        <begin position="209"/>
        <end position="231"/>
    </location>
</feature>
<evidence type="ECO:0000256" key="1">
    <source>
        <dbReference type="SAM" id="MobiDB-lite"/>
    </source>
</evidence>
<dbReference type="PANTHER" id="PTHR16124:SF3">
    <property type="entry name" value="MIS18-BINDING PROTEIN 1"/>
    <property type="match status" value="1"/>
</dbReference>
<dbReference type="AlphaFoldDB" id="A0AAU9L1I2"/>
<gene>
    <name evidence="4" type="ORF">PBS001_LOCUS875</name>
    <name evidence="3" type="ORF">PBS003_LOCUS7050</name>
</gene>
<feature type="region of interest" description="Disordered" evidence="1">
    <location>
        <begin position="642"/>
        <end position="682"/>
    </location>
</feature>
<sequence length="682" mass="76672">MSTITRSVSAPLRPSRYTSVLESALISVGREDAVVNSTRKPQRKNWCLNRSRSPNRRLDHACSVPAQRSDGIRIQERGDDDADEEEEEKDPFKQLILLKLQRKTKRNYRKEEENEKKKKMLETGGTSCRAVARSIRKMKKDERICRNGVLENVGRTSITRSMIKQEKKEKKKWKRSSLEMMEDRVKCQEEEDEDEEDDDHVVIQKKLFQSPKSKKMVKKQNEEKTRGQKSKKMVVLKHWRVEWPPALETTGKSNVEKATLVLIGQVNGKVKRFIVGKREGSMSFTSKNGENVMLSGKLDRKAAKSAGIPRAAVELLGVGIPAYFSKRLLPYAQKLCDNIKYDKTGWKTKSGKMKKIICADTSRSPLPLIDEEVHRGIEAIIASTSAKVGKVCSIPKQKKSPAVMKNRRKVVKKEEPEPESEGDVWTMEQQAALMDAKLKIPTTAPNFWAQVAQHVPGKSAKDCQAKTFEQFRSPPTNRKAKKPLKRASTKPYSAVPTKIARAGSNKFKKQVREFVEEYEKKHVDDIFETTPSKEGLPELPEFDSIKSPELGTPSHSFDDNDSEMDDEAPGLLKKLSSRRRDDIDSYVLGINRLHVAGGGVMAGGKVRRMTSTLTPVKAAKAKATSVKKKAVMLVEEVGSHSLKGVMSPGGTASVRIEKDGSSSESEEDDYDSSEKEEDFDLP</sequence>
<evidence type="ECO:0000259" key="2">
    <source>
        <dbReference type="PROSITE" id="PS50090"/>
    </source>
</evidence>
<comment type="caution">
    <text evidence="3">The sequence shown here is derived from an EMBL/GenBank/DDBJ whole genome shotgun (WGS) entry which is preliminary data.</text>
</comment>
<dbReference type="PROSITE" id="PS50090">
    <property type="entry name" value="MYB_LIKE"/>
    <property type="match status" value="1"/>
</dbReference>
<feature type="region of interest" description="Disordered" evidence="1">
    <location>
        <begin position="106"/>
        <end position="125"/>
    </location>
</feature>
<dbReference type="InterPro" id="IPR039110">
    <property type="entry name" value="KNL2-like"/>
</dbReference>
<evidence type="ECO:0000313" key="6">
    <source>
        <dbReference type="Proteomes" id="UP001160483"/>
    </source>
</evidence>
<feature type="region of interest" description="Disordered" evidence="1">
    <location>
        <begin position="67"/>
        <end position="89"/>
    </location>
</feature>
<feature type="region of interest" description="Disordered" evidence="1">
    <location>
        <begin position="403"/>
        <end position="424"/>
    </location>
</feature>
<feature type="compositionally biased region" description="Acidic residues" evidence="1">
    <location>
        <begin position="664"/>
        <end position="682"/>
    </location>
</feature>
<protein>
    <recommendedName>
        <fullName evidence="2">Myb-like domain-containing protein</fullName>
    </recommendedName>
</protein>
<proteinExistence type="predicted"/>
<feature type="region of interest" description="Disordered" evidence="1">
    <location>
        <begin position="472"/>
        <end position="494"/>
    </location>
</feature>
<feature type="region of interest" description="Disordered" evidence="1">
    <location>
        <begin position="528"/>
        <end position="568"/>
    </location>
</feature>
<keyword evidence="5" id="KW-1185">Reference proteome</keyword>